<proteinExistence type="predicted"/>
<sequence>YWKNAIDFFIWMRYHDRFLSAEMELDVTLLKCICVDKPTSYVHYVCGSRSSLSLSPWNWLAHKHFSPSAKFKEDWQLDRYPELLPQGTEPSKEQLILELSTLCLKSKVRILKDSWAIVEAGQEYQSRGKRIRPLVFFPLEPSED</sequence>
<dbReference type="Proteomes" id="UP000807342">
    <property type="component" value="Unassembled WGS sequence"/>
</dbReference>
<accession>A0A9P5WXV9</accession>
<comment type="caution">
    <text evidence="1">The sequence shown here is derived from an EMBL/GenBank/DDBJ whole genome shotgun (WGS) entry which is preliminary data.</text>
</comment>
<name>A0A9P5WXV9_9AGAR</name>
<feature type="non-terminal residue" evidence="1">
    <location>
        <position position="1"/>
    </location>
</feature>
<organism evidence="1 2">
    <name type="scientific">Macrolepiota fuliginosa MF-IS2</name>
    <dbReference type="NCBI Taxonomy" id="1400762"/>
    <lineage>
        <taxon>Eukaryota</taxon>
        <taxon>Fungi</taxon>
        <taxon>Dikarya</taxon>
        <taxon>Basidiomycota</taxon>
        <taxon>Agaricomycotina</taxon>
        <taxon>Agaricomycetes</taxon>
        <taxon>Agaricomycetidae</taxon>
        <taxon>Agaricales</taxon>
        <taxon>Agaricineae</taxon>
        <taxon>Agaricaceae</taxon>
        <taxon>Macrolepiota</taxon>
    </lineage>
</organism>
<protein>
    <submittedName>
        <fullName evidence="1">Uncharacterized protein</fullName>
    </submittedName>
</protein>
<gene>
    <name evidence="1" type="ORF">P691DRAFT_784403</name>
</gene>
<reference evidence="1" key="1">
    <citation type="submission" date="2020-11" db="EMBL/GenBank/DDBJ databases">
        <authorList>
            <consortium name="DOE Joint Genome Institute"/>
            <person name="Ahrendt S."/>
            <person name="Riley R."/>
            <person name="Andreopoulos W."/>
            <person name="Labutti K."/>
            <person name="Pangilinan J."/>
            <person name="Ruiz-Duenas F.J."/>
            <person name="Barrasa J.M."/>
            <person name="Sanchez-Garcia M."/>
            <person name="Camarero S."/>
            <person name="Miyauchi S."/>
            <person name="Serrano A."/>
            <person name="Linde D."/>
            <person name="Babiker R."/>
            <person name="Drula E."/>
            <person name="Ayuso-Fernandez I."/>
            <person name="Pacheco R."/>
            <person name="Padilla G."/>
            <person name="Ferreira P."/>
            <person name="Barriuso J."/>
            <person name="Kellner H."/>
            <person name="Castanera R."/>
            <person name="Alfaro M."/>
            <person name="Ramirez L."/>
            <person name="Pisabarro A.G."/>
            <person name="Kuo A."/>
            <person name="Tritt A."/>
            <person name="Lipzen A."/>
            <person name="He G."/>
            <person name="Yan M."/>
            <person name="Ng V."/>
            <person name="Cullen D."/>
            <person name="Martin F."/>
            <person name="Rosso M.-N."/>
            <person name="Henrissat B."/>
            <person name="Hibbett D."/>
            <person name="Martinez A.T."/>
            <person name="Grigoriev I.V."/>
        </authorList>
    </citation>
    <scope>NUCLEOTIDE SEQUENCE</scope>
    <source>
        <strain evidence="1">MF-IS2</strain>
    </source>
</reference>
<dbReference type="EMBL" id="MU153205">
    <property type="protein sequence ID" value="KAF9439886.1"/>
    <property type="molecule type" value="Genomic_DNA"/>
</dbReference>
<dbReference type="OrthoDB" id="4760524at2759"/>
<evidence type="ECO:0000313" key="2">
    <source>
        <dbReference type="Proteomes" id="UP000807342"/>
    </source>
</evidence>
<keyword evidence="2" id="KW-1185">Reference proteome</keyword>
<dbReference type="AlphaFoldDB" id="A0A9P5WXV9"/>
<evidence type="ECO:0000313" key="1">
    <source>
        <dbReference type="EMBL" id="KAF9439886.1"/>
    </source>
</evidence>